<dbReference type="RefSeq" id="WP_380970098.1">
    <property type="nucleotide sequence ID" value="NZ_JBHTCO010000045.1"/>
</dbReference>
<comment type="caution">
    <text evidence="2">The sequence shown here is derived from an EMBL/GenBank/DDBJ whole genome shotgun (WGS) entry which is preliminary data.</text>
</comment>
<dbReference type="Proteomes" id="UP001596505">
    <property type="component" value="Unassembled WGS sequence"/>
</dbReference>
<dbReference type="Gene3D" id="3.40.50.10490">
    <property type="entry name" value="Glucose-6-phosphate isomerase like protein, domain 1"/>
    <property type="match status" value="2"/>
</dbReference>
<accession>A0ABW2Q4F4</accession>
<sequence>MINTESKFGLNYLEGSILKDGISKIYKDYHDKVEAIVKEWLASGIDQVYFVGCGGSRAIMEPVKLILDKYSSIPADAYTGWEFVNRAPERLNERAAVVLASHSGTTEEVLKSLDLAKERGAKTISFSLNDTPLQKGAENSLVYNTPAVNLAKLFMSYLVTTQLVIQSGNKAFGEELWQALSALPEKLQEIINVTEERGKALAKQYKDKKGYYLVATGMLAGLAYQFKVCTLLEMQWIHASHINAGEFRHGPFEIVEEGQPMIFLLGTDESRPVAERALNFANRYKADTIVFDLKELPEIHPYLAPFGVHIALQWFAWHLAQERDHPLPTRRYMWKVEY</sequence>
<dbReference type="InterPro" id="IPR001347">
    <property type="entry name" value="SIS_dom"/>
</dbReference>
<feature type="domain" description="SIS" evidence="1">
    <location>
        <begin position="37"/>
        <end position="169"/>
    </location>
</feature>
<dbReference type="Pfam" id="PF01380">
    <property type="entry name" value="SIS"/>
    <property type="match status" value="1"/>
</dbReference>
<keyword evidence="3" id="KW-1185">Reference proteome</keyword>
<evidence type="ECO:0000313" key="2">
    <source>
        <dbReference type="EMBL" id="MFC7395466.1"/>
    </source>
</evidence>
<dbReference type="PROSITE" id="PS51464">
    <property type="entry name" value="SIS"/>
    <property type="match status" value="1"/>
</dbReference>
<protein>
    <submittedName>
        <fullName evidence="2">SIS domain-containing protein</fullName>
    </submittedName>
</protein>
<dbReference type="EMBL" id="JBHTCO010000045">
    <property type="protein sequence ID" value="MFC7395466.1"/>
    <property type="molecule type" value="Genomic_DNA"/>
</dbReference>
<dbReference type="CDD" id="cd05009">
    <property type="entry name" value="SIS_GlmS_GlmD_2"/>
    <property type="match status" value="1"/>
</dbReference>
<gene>
    <name evidence="2" type="ORF">ACFQRG_21390</name>
</gene>
<evidence type="ECO:0000313" key="3">
    <source>
        <dbReference type="Proteomes" id="UP001596505"/>
    </source>
</evidence>
<name>A0ABW2Q4F4_9BACL</name>
<proteinExistence type="predicted"/>
<organism evidence="2 3">
    <name type="scientific">Scopulibacillus cellulosilyticus</name>
    <dbReference type="NCBI Taxonomy" id="2665665"/>
    <lineage>
        <taxon>Bacteria</taxon>
        <taxon>Bacillati</taxon>
        <taxon>Bacillota</taxon>
        <taxon>Bacilli</taxon>
        <taxon>Bacillales</taxon>
        <taxon>Sporolactobacillaceae</taxon>
        <taxon>Scopulibacillus</taxon>
    </lineage>
</organism>
<reference evidence="3" key="1">
    <citation type="journal article" date="2019" name="Int. J. Syst. Evol. Microbiol.">
        <title>The Global Catalogue of Microorganisms (GCM) 10K type strain sequencing project: providing services to taxonomists for standard genome sequencing and annotation.</title>
        <authorList>
            <consortium name="The Broad Institute Genomics Platform"/>
            <consortium name="The Broad Institute Genome Sequencing Center for Infectious Disease"/>
            <person name="Wu L."/>
            <person name="Ma J."/>
        </authorList>
    </citation>
    <scope>NUCLEOTIDE SEQUENCE [LARGE SCALE GENOMIC DNA]</scope>
    <source>
        <strain evidence="3">CGMCC 1.16305</strain>
    </source>
</reference>
<dbReference type="InterPro" id="IPR035490">
    <property type="entry name" value="GlmS/FrlB_SIS"/>
</dbReference>
<dbReference type="InterPro" id="IPR046348">
    <property type="entry name" value="SIS_dom_sf"/>
</dbReference>
<dbReference type="SUPFAM" id="SSF53697">
    <property type="entry name" value="SIS domain"/>
    <property type="match status" value="1"/>
</dbReference>
<evidence type="ECO:0000259" key="1">
    <source>
        <dbReference type="PROSITE" id="PS51464"/>
    </source>
</evidence>
<dbReference type="PANTHER" id="PTHR10937:SF14">
    <property type="entry name" value="FRUCTOSELYSINE 6-PHOSPHATE DEGLYCASE"/>
    <property type="match status" value="1"/>
</dbReference>
<dbReference type="PANTHER" id="PTHR10937">
    <property type="entry name" value="GLUCOSAMINE--FRUCTOSE-6-PHOSPHATE AMINOTRANSFERASE, ISOMERIZING"/>
    <property type="match status" value="1"/>
</dbReference>